<gene>
    <name evidence="2" type="ORF">GCM10009867_36050</name>
</gene>
<keyword evidence="3" id="KW-1185">Reference proteome</keyword>
<name>A0ABN3UW74_9MICO</name>
<dbReference type="EMBL" id="BAAARN010000005">
    <property type="protein sequence ID" value="GAA2739545.1"/>
    <property type="molecule type" value="Genomic_DNA"/>
</dbReference>
<proteinExistence type="predicted"/>
<accession>A0ABN3UW74</accession>
<dbReference type="RefSeq" id="WP_344196040.1">
    <property type="nucleotide sequence ID" value="NZ_BAAARN010000005.1"/>
</dbReference>
<dbReference type="InterPro" id="IPR056509">
    <property type="entry name" value="Imm33-like"/>
</dbReference>
<evidence type="ECO:0000313" key="2">
    <source>
        <dbReference type="EMBL" id="GAA2739545.1"/>
    </source>
</evidence>
<dbReference type="Proteomes" id="UP001501326">
    <property type="component" value="Unassembled WGS sequence"/>
</dbReference>
<reference evidence="2 3" key="1">
    <citation type="journal article" date="2019" name="Int. J. Syst. Evol. Microbiol.">
        <title>The Global Catalogue of Microorganisms (GCM) 10K type strain sequencing project: providing services to taxonomists for standard genome sequencing and annotation.</title>
        <authorList>
            <consortium name="The Broad Institute Genomics Platform"/>
            <consortium name="The Broad Institute Genome Sequencing Center for Infectious Disease"/>
            <person name="Wu L."/>
            <person name="Ma J."/>
        </authorList>
    </citation>
    <scope>NUCLEOTIDE SEQUENCE [LARGE SCALE GENOMIC DNA]</scope>
    <source>
        <strain evidence="2 3">JCM 16378</strain>
    </source>
</reference>
<organism evidence="2 3">
    <name type="scientific">Pedococcus aerophilus</name>
    <dbReference type="NCBI Taxonomy" id="436356"/>
    <lineage>
        <taxon>Bacteria</taxon>
        <taxon>Bacillati</taxon>
        <taxon>Actinomycetota</taxon>
        <taxon>Actinomycetes</taxon>
        <taxon>Micrococcales</taxon>
        <taxon>Intrasporangiaceae</taxon>
        <taxon>Pedococcus</taxon>
    </lineage>
</organism>
<evidence type="ECO:0000313" key="3">
    <source>
        <dbReference type="Proteomes" id="UP001501326"/>
    </source>
</evidence>
<comment type="caution">
    <text evidence="2">The sequence shown here is derived from an EMBL/GenBank/DDBJ whole genome shotgun (WGS) entry which is preliminary data.</text>
</comment>
<evidence type="ECO:0000259" key="1">
    <source>
        <dbReference type="Pfam" id="PF24719"/>
    </source>
</evidence>
<sequence length="101" mass="11351">METSAESNGGEVLGASQSLISGRWEWPVHGIRHPASRGTSGWYVWTGDLSDAEDFFQPWHQEHLVQRCPEVAHLLELPPGSRFLVAPDHEDVWHDPSLLDV</sequence>
<dbReference type="Pfam" id="PF24719">
    <property type="entry name" value="Imm33-like"/>
    <property type="match status" value="1"/>
</dbReference>
<protein>
    <recommendedName>
        <fullName evidence="1">Imm33-like domain-containing protein</fullName>
    </recommendedName>
</protein>
<feature type="domain" description="Imm33-like" evidence="1">
    <location>
        <begin position="14"/>
        <end position="95"/>
    </location>
</feature>